<organism evidence="2 3">
    <name type="scientific">Phytophthora palmivora</name>
    <dbReference type="NCBI Taxonomy" id="4796"/>
    <lineage>
        <taxon>Eukaryota</taxon>
        <taxon>Sar</taxon>
        <taxon>Stramenopiles</taxon>
        <taxon>Oomycota</taxon>
        <taxon>Peronosporomycetes</taxon>
        <taxon>Peronosporales</taxon>
        <taxon>Peronosporaceae</taxon>
        <taxon>Phytophthora</taxon>
    </lineage>
</organism>
<accession>A0A2P4X5B9</accession>
<dbReference type="AlphaFoldDB" id="A0A2P4X5B9"/>
<feature type="compositionally biased region" description="Acidic residues" evidence="1">
    <location>
        <begin position="8"/>
        <end position="25"/>
    </location>
</feature>
<sequence length="210" mass="24379">MSIHEEFVLELETDDDEEDDEDYEEEMGHQDDEVELEAVVEMLPEAAKAKGKSKAKRQRRPKAKTLRKPVAAQLAKEDKEARRSAAEQRCISSVAAELEGADERERAKKKIGESKKTKKKAERLPPSTPPQSRYSPYTRWIIQYALTNDVVCHTTLYNMIKIQQAKRGMIQHLRMEKDWRELRKDEMIAFVQDNDSMMEMRASGWEFGTC</sequence>
<feature type="compositionally biased region" description="Basic and acidic residues" evidence="1">
    <location>
        <begin position="75"/>
        <end position="86"/>
    </location>
</feature>
<dbReference type="Proteomes" id="UP000237271">
    <property type="component" value="Unassembled WGS sequence"/>
</dbReference>
<feature type="region of interest" description="Disordered" evidence="1">
    <location>
        <begin position="1"/>
        <end position="132"/>
    </location>
</feature>
<protein>
    <submittedName>
        <fullName evidence="2">Uncharacterized protein</fullName>
    </submittedName>
</protein>
<reference evidence="2 3" key="1">
    <citation type="journal article" date="2017" name="Genome Biol. Evol.">
        <title>Phytophthora megakarya and P. palmivora, closely related causal agents of cacao black pod rot, underwent increases in genome sizes and gene numbers by different mechanisms.</title>
        <authorList>
            <person name="Ali S.S."/>
            <person name="Shao J."/>
            <person name="Lary D.J."/>
            <person name="Kronmiller B."/>
            <person name="Shen D."/>
            <person name="Strem M.D."/>
            <person name="Amoako-Attah I."/>
            <person name="Akrofi A.Y."/>
            <person name="Begoude B.A."/>
            <person name="Ten Hoopen G.M."/>
            <person name="Coulibaly K."/>
            <person name="Kebe B.I."/>
            <person name="Melnick R.L."/>
            <person name="Guiltinan M.J."/>
            <person name="Tyler B.M."/>
            <person name="Meinhardt L.W."/>
            <person name="Bailey B.A."/>
        </authorList>
    </citation>
    <scope>NUCLEOTIDE SEQUENCE [LARGE SCALE GENOMIC DNA]</scope>
    <source>
        <strain evidence="3">sbr112.9</strain>
    </source>
</reference>
<evidence type="ECO:0000313" key="2">
    <source>
        <dbReference type="EMBL" id="POM60736.1"/>
    </source>
</evidence>
<name>A0A2P4X5B9_9STRA</name>
<evidence type="ECO:0000256" key="1">
    <source>
        <dbReference type="SAM" id="MobiDB-lite"/>
    </source>
</evidence>
<evidence type="ECO:0000313" key="3">
    <source>
        <dbReference type="Proteomes" id="UP000237271"/>
    </source>
</evidence>
<feature type="compositionally biased region" description="Basic and acidic residues" evidence="1">
    <location>
        <begin position="101"/>
        <end position="115"/>
    </location>
</feature>
<proteinExistence type="predicted"/>
<dbReference type="OrthoDB" id="89050at2759"/>
<keyword evidence="3" id="KW-1185">Reference proteome</keyword>
<feature type="compositionally biased region" description="Basic residues" evidence="1">
    <location>
        <begin position="49"/>
        <end position="67"/>
    </location>
</feature>
<dbReference type="EMBL" id="NCKW01016834">
    <property type="protein sequence ID" value="POM60736.1"/>
    <property type="molecule type" value="Genomic_DNA"/>
</dbReference>
<comment type="caution">
    <text evidence="2">The sequence shown here is derived from an EMBL/GenBank/DDBJ whole genome shotgun (WGS) entry which is preliminary data.</text>
</comment>
<gene>
    <name evidence="2" type="ORF">PHPALM_30377</name>
</gene>